<dbReference type="SUPFAM" id="SSF46977">
    <property type="entry name" value="Succinate dehydrogenase/fumarate reductase flavoprotein C-terminal domain"/>
    <property type="match status" value="1"/>
</dbReference>
<name>A0A423PW50_9GAMM</name>
<evidence type="ECO:0000256" key="1">
    <source>
        <dbReference type="ARBA" id="ARBA00001974"/>
    </source>
</evidence>
<dbReference type="OrthoDB" id="9806724at2"/>
<sequence length="539" mass="55436">MAIQDTDLLIVGSGAAGLYGAWCAACAGLAVTVVTRGVLRSGSSYWAQGGIAAVTAPEDRLADHVADTLAAGRGLCDAERVQILVEEGAAHVAGLIAAGMAFDRDASGTLLRGLEGGHGAHRVLHAKGAETGRVLTEFLEARLAECDNVTIIERADVLALLQSENGAVVGAELLCGPAYAPRRLYAGTTLLATGGYAGLFARSTNPPGANGSGLMLAAEAGARLTDLEFVQFHPTAFYDPSGQTFLLTEALRGAGATLVDAHGRRFLANTPGAELAPRDVVAAAIHARCAAEDVPCMGLDLRHLNQETLTAEFGSLLARVAAAGIDITTTPIPVAPAAHYCIGGVATDATARSGIDGLYVAGETAATGVHGANRLASNSLLECLVFAARAVRDIAGRRPAPALKAMPRATAYRNAARADHQARRSAARADILMADVGLLRDAPGLARAAAALAETPTGWPPGRGREYHDWLDRGTADLSQRIVVAAAARSQSIGVHRRSDHALVDDELVDDQAGGHSSAARSPTDEGVGDAARTRHNAG</sequence>
<organism evidence="12 13">
    <name type="scientific">Salinisphaera japonica YTM-1</name>
    <dbReference type="NCBI Taxonomy" id="1209778"/>
    <lineage>
        <taxon>Bacteria</taxon>
        <taxon>Pseudomonadati</taxon>
        <taxon>Pseudomonadota</taxon>
        <taxon>Gammaproteobacteria</taxon>
        <taxon>Salinisphaerales</taxon>
        <taxon>Salinisphaeraceae</taxon>
        <taxon>Salinisphaera</taxon>
    </lineage>
</organism>
<dbReference type="Gene3D" id="3.90.700.10">
    <property type="entry name" value="Succinate dehydrogenase/fumarate reductase flavoprotein, catalytic domain"/>
    <property type="match status" value="1"/>
</dbReference>
<evidence type="ECO:0000256" key="9">
    <source>
        <dbReference type="ARBA" id="ARBA00048305"/>
    </source>
</evidence>
<keyword evidence="7" id="KW-0274">FAD</keyword>
<comment type="catalytic activity">
    <reaction evidence="9">
        <text>L-aspartate + O2 = iminosuccinate + H2O2</text>
        <dbReference type="Rhea" id="RHEA:25876"/>
        <dbReference type="ChEBI" id="CHEBI:15379"/>
        <dbReference type="ChEBI" id="CHEBI:16240"/>
        <dbReference type="ChEBI" id="CHEBI:29991"/>
        <dbReference type="ChEBI" id="CHEBI:77875"/>
        <dbReference type="EC" id="1.4.3.16"/>
    </reaction>
    <physiologicalReaction direction="left-to-right" evidence="9">
        <dbReference type="Rhea" id="RHEA:25877"/>
    </physiologicalReaction>
</comment>
<comment type="similarity">
    <text evidence="3">Belongs to the FAD-dependent oxidoreductase 2 family. NadB subfamily.</text>
</comment>
<dbReference type="Proteomes" id="UP000285310">
    <property type="component" value="Unassembled WGS sequence"/>
</dbReference>
<dbReference type="InterPro" id="IPR037099">
    <property type="entry name" value="Fum_R/Succ_DH_flav-like_C_sf"/>
</dbReference>
<evidence type="ECO:0000256" key="8">
    <source>
        <dbReference type="ARBA" id="ARBA00023002"/>
    </source>
</evidence>
<dbReference type="InterPro" id="IPR036188">
    <property type="entry name" value="FAD/NAD-bd_sf"/>
</dbReference>
<evidence type="ECO:0000256" key="4">
    <source>
        <dbReference type="ARBA" id="ARBA00012173"/>
    </source>
</evidence>
<dbReference type="InParanoid" id="A0A423PW50"/>
<dbReference type="PANTHER" id="PTHR42716:SF2">
    <property type="entry name" value="L-ASPARTATE OXIDASE, CHLOROPLASTIC"/>
    <property type="match status" value="1"/>
</dbReference>
<evidence type="ECO:0000313" key="13">
    <source>
        <dbReference type="Proteomes" id="UP000285310"/>
    </source>
</evidence>
<dbReference type="Gene3D" id="3.50.50.60">
    <property type="entry name" value="FAD/NAD(P)-binding domain"/>
    <property type="match status" value="1"/>
</dbReference>
<dbReference type="FunCoup" id="A0A423PW50">
    <property type="interactions" value="447"/>
</dbReference>
<feature type="domain" description="FAD-dependent oxidoreductase 2 FAD-binding" evidence="11">
    <location>
        <begin position="7"/>
        <end position="380"/>
    </location>
</feature>
<comment type="caution">
    <text evidence="12">The sequence shown here is derived from an EMBL/GenBank/DDBJ whole genome shotgun (WGS) entry which is preliminary data.</text>
</comment>
<dbReference type="InterPro" id="IPR027477">
    <property type="entry name" value="Succ_DH/fumarate_Rdtase_cat_sf"/>
</dbReference>
<dbReference type="PRINTS" id="PR00368">
    <property type="entry name" value="FADPNR"/>
</dbReference>
<dbReference type="SUPFAM" id="SSF51905">
    <property type="entry name" value="FAD/NAD(P)-binding domain"/>
    <property type="match status" value="1"/>
</dbReference>
<dbReference type="FunFam" id="3.90.700.10:FF:000002">
    <property type="entry name" value="L-aspartate oxidase"/>
    <property type="match status" value="1"/>
</dbReference>
<dbReference type="GO" id="GO:0034628">
    <property type="term" value="P:'de novo' NAD+ biosynthetic process from L-aspartate"/>
    <property type="evidence" value="ECO:0007669"/>
    <property type="project" value="TreeGrafter"/>
</dbReference>
<evidence type="ECO:0000256" key="10">
    <source>
        <dbReference type="SAM" id="MobiDB-lite"/>
    </source>
</evidence>
<evidence type="ECO:0000313" key="12">
    <source>
        <dbReference type="EMBL" id="ROO29795.1"/>
    </source>
</evidence>
<dbReference type="UniPathway" id="UPA00253">
    <property type="reaction ID" value="UER00326"/>
</dbReference>
<evidence type="ECO:0000256" key="3">
    <source>
        <dbReference type="ARBA" id="ARBA00008562"/>
    </source>
</evidence>
<evidence type="ECO:0000259" key="11">
    <source>
        <dbReference type="Pfam" id="PF00890"/>
    </source>
</evidence>
<dbReference type="EMBL" id="AYKG01000013">
    <property type="protein sequence ID" value="ROO29795.1"/>
    <property type="molecule type" value="Genomic_DNA"/>
</dbReference>
<comment type="cofactor">
    <cofactor evidence="1">
        <name>FAD</name>
        <dbReference type="ChEBI" id="CHEBI:57692"/>
    </cofactor>
</comment>
<dbReference type="InterPro" id="IPR005288">
    <property type="entry name" value="NadB"/>
</dbReference>
<keyword evidence="8" id="KW-0560">Oxidoreductase</keyword>
<dbReference type="EC" id="1.4.3.16" evidence="4"/>
<comment type="pathway">
    <text evidence="2">Cofactor biosynthesis; NAD(+) biosynthesis; iminoaspartate from L-aspartate (oxidase route): step 1/1.</text>
</comment>
<dbReference type="Pfam" id="PF00890">
    <property type="entry name" value="FAD_binding_2"/>
    <property type="match status" value="1"/>
</dbReference>
<dbReference type="AlphaFoldDB" id="A0A423PW50"/>
<evidence type="ECO:0000256" key="7">
    <source>
        <dbReference type="ARBA" id="ARBA00022827"/>
    </source>
</evidence>
<keyword evidence="13" id="KW-1185">Reference proteome</keyword>
<keyword evidence="6" id="KW-0662">Pyridine nucleotide biosynthesis</keyword>
<feature type="region of interest" description="Disordered" evidence="10">
    <location>
        <begin position="510"/>
        <end position="539"/>
    </location>
</feature>
<dbReference type="RefSeq" id="WP_123657705.1">
    <property type="nucleotide sequence ID" value="NZ_AYKG01000013.1"/>
</dbReference>
<gene>
    <name evidence="12" type="ORF">SAJA_05885</name>
</gene>
<keyword evidence="5" id="KW-0285">Flavoprotein</keyword>
<reference evidence="12 13" key="1">
    <citation type="submission" date="2013-10" db="EMBL/GenBank/DDBJ databases">
        <title>Salinisphaera japonica YTM-1 Genome Sequencing.</title>
        <authorList>
            <person name="Lai Q."/>
            <person name="Li C."/>
            <person name="Shao Z."/>
        </authorList>
    </citation>
    <scope>NUCLEOTIDE SEQUENCE [LARGE SCALE GENOMIC DNA]</scope>
    <source>
        <strain evidence="12 13">YTM-1</strain>
    </source>
</reference>
<accession>A0A423PW50</accession>
<dbReference type="GO" id="GO:0008734">
    <property type="term" value="F:L-aspartate oxidase activity"/>
    <property type="evidence" value="ECO:0007669"/>
    <property type="project" value="UniProtKB-EC"/>
</dbReference>
<dbReference type="SUPFAM" id="SSF56425">
    <property type="entry name" value="Succinate dehydrogenase/fumarate reductase flavoprotein, catalytic domain"/>
    <property type="match status" value="1"/>
</dbReference>
<evidence type="ECO:0000256" key="2">
    <source>
        <dbReference type="ARBA" id="ARBA00004950"/>
    </source>
</evidence>
<dbReference type="Gene3D" id="1.20.58.100">
    <property type="entry name" value="Fumarate reductase/succinate dehydrogenase flavoprotein-like, C-terminal domain"/>
    <property type="match status" value="1"/>
</dbReference>
<dbReference type="PANTHER" id="PTHR42716">
    <property type="entry name" value="L-ASPARTATE OXIDASE"/>
    <property type="match status" value="1"/>
</dbReference>
<dbReference type="InterPro" id="IPR003953">
    <property type="entry name" value="FAD-dep_OxRdtase_2_FAD-bd"/>
</dbReference>
<proteinExistence type="inferred from homology"/>
<evidence type="ECO:0000256" key="5">
    <source>
        <dbReference type="ARBA" id="ARBA00022630"/>
    </source>
</evidence>
<evidence type="ECO:0000256" key="6">
    <source>
        <dbReference type="ARBA" id="ARBA00022642"/>
    </source>
</evidence>
<protein>
    <recommendedName>
        <fullName evidence="4">L-aspartate oxidase</fullName>
        <ecNumber evidence="4">1.4.3.16</ecNumber>
    </recommendedName>
</protein>